<name>A0A6M2BRY5_9GAMM</name>
<feature type="transmembrane region" description="Helical" evidence="10">
    <location>
        <begin position="198"/>
        <end position="216"/>
    </location>
</feature>
<dbReference type="GO" id="GO:0005886">
    <property type="term" value="C:plasma membrane"/>
    <property type="evidence" value="ECO:0007669"/>
    <property type="project" value="UniProtKB-SubCell"/>
</dbReference>
<keyword evidence="3" id="KW-0050">Antiport</keyword>
<evidence type="ECO:0000256" key="8">
    <source>
        <dbReference type="ARBA" id="ARBA00023136"/>
    </source>
</evidence>
<dbReference type="CDD" id="cd13131">
    <property type="entry name" value="MATE_NorM_like"/>
    <property type="match status" value="1"/>
</dbReference>
<feature type="transmembrane region" description="Helical" evidence="10">
    <location>
        <begin position="48"/>
        <end position="73"/>
    </location>
</feature>
<evidence type="ECO:0000256" key="9">
    <source>
        <dbReference type="ARBA" id="ARBA00031636"/>
    </source>
</evidence>
<feature type="transmembrane region" description="Helical" evidence="10">
    <location>
        <begin position="135"/>
        <end position="153"/>
    </location>
</feature>
<dbReference type="NCBIfam" id="TIGR00797">
    <property type="entry name" value="matE"/>
    <property type="match status" value="1"/>
</dbReference>
<evidence type="ECO:0000313" key="11">
    <source>
        <dbReference type="EMBL" id="NGY05382.1"/>
    </source>
</evidence>
<keyword evidence="6 10" id="KW-1133">Transmembrane helix</keyword>
<sequence length="453" mass="47893">MQHLEPSALRRELREYFRLAWPIVAAQLSFVSMGTVDTILAGRLGAPQLAAVAVGANVFFLMFVFFSGLFMAVSPIVAQKVGADEDAQAIGRFVRGALVLALLMGGVWVLLLHLVREPVLDLLSLTTDTRVYADGYLRALVWAPVPTCINFAQRNAADAHGLTRLSLVAGLVGLLVNGTLGYGFMYGHFGLPNLGPRGAGYALSIASCAMVFVYAAQYRRTPRLHALRVLGGGPWSWRVAAAQVLRLGLPIAAILTAEASLFQIGALLIARFGAETMAAHQIAINWASLMFMIPLSIGMAATVRVGHAVGAGNAAAIALRGRAGMLIGVCFALFSASLMLLAPRAIVALYTNVDAVAHIAVGFLAYAALFQIVDCIQATSGGALRGIKDTRVPMMITVAAYWVVGLPLATTLTFRTALGPSGVWCGFIGGLSIAAVGLSTRFLRQTRAAWRAA</sequence>
<feature type="transmembrane region" description="Helical" evidence="10">
    <location>
        <begin position="394"/>
        <end position="415"/>
    </location>
</feature>
<feature type="transmembrane region" description="Helical" evidence="10">
    <location>
        <begin position="282"/>
        <end position="303"/>
    </location>
</feature>
<keyword evidence="7" id="KW-0406">Ion transport</keyword>
<feature type="transmembrane region" description="Helical" evidence="10">
    <location>
        <begin position="323"/>
        <end position="343"/>
    </location>
</feature>
<evidence type="ECO:0000256" key="3">
    <source>
        <dbReference type="ARBA" id="ARBA00022449"/>
    </source>
</evidence>
<dbReference type="GO" id="GO:0006811">
    <property type="term" value="P:monoatomic ion transport"/>
    <property type="evidence" value="ECO:0007669"/>
    <property type="project" value="UniProtKB-KW"/>
</dbReference>
<feature type="transmembrane region" description="Helical" evidence="10">
    <location>
        <begin position="247"/>
        <end position="270"/>
    </location>
</feature>
<dbReference type="InterPro" id="IPR002528">
    <property type="entry name" value="MATE_fam"/>
</dbReference>
<dbReference type="GO" id="GO:0015297">
    <property type="term" value="F:antiporter activity"/>
    <property type="evidence" value="ECO:0007669"/>
    <property type="project" value="UniProtKB-KW"/>
</dbReference>
<dbReference type="InterPro" id="IPR048279">
    <property type="entry name" value="MdtK-like"/>
</dbReference>
<dbReference type="EMBL" id="JAAMOW010000005">
    <property type="protein sequence ID" value="NGY05382.1"/>
    <property type="molecule type" value="Genomic_DNA"/>
</dbReference>
<dbReference type="InterPro" id="IPR050222">
    <property type="entry name" value="MATE_MdtK"/>
</dbReference>
<comment type="caution">
    <text evidence="11">The sequence shown here is derived from an EMBL/GenBank/DDBJ whole genome shotgun (WGS) entry which is preliminary data.</text>
</comment>
<keyword evidence="5 10" id="KW-0812">Transmembrane</keyword>
<feature type="transmembrane region" description="Helical" evidence="10">
    <location>
        <begin position="165"/>
        <end position="186"/>
    </location>
</feature>
<organism evidence="11 12">
    <name type="scientific">Solimonas terrae</name>
    <dbReference type="NCBI Taxonomy" id="1396819"/>
    <lineage>
        <taxon>Bacteria</taxon>
        <taxon>Pseudomonadati</taxon>
        <taxon>Pseudomonadota</taxon>
        <taxon>Gammaproteobacteria</taxon>
        <taxon>Nevskiales</taxon>
        <taxon>Nevskiaceae</taxon>
        <taxon>Solimonas</taxon>
    </lineage>
</organism>
<evidence type="ECO:0000256" key="6">
    <source>
        <dbReference type="ARBA" id="ARBA00022989"/>
    </source>
</evidence>
<evidence type="ECO:0000256" key="4">
    <source>
        <dbReference type="ARBA" id="ARBA00022475"/>
    </source>
</evidence>
<keyword evidence="2" id="KW-0813">Transport</keyword>
<keyword evidence="4" id="KW-1003">Cell membrane</keyword>
<dbReference type="PANTHER" id="PTHR43298">
    <property type="entry name" value="MULTIDRUG RESISTANCE PROTEIN NORM-RELATED"/>
    <property type="match status" value="1"/>
</dbReference>
<feature type="transmembrane region" description="Helical" evidence="10">
    <location>
        <begin position="355"/>
        <end position="373"/>
    </location>
</feature>
<dbReference type="GO" id="GO:0042910">
    <property type="term" value="F:xenobiotic transmembrane transporter activity"/>
    <property type="evidence" value="ECO:0007669"/>
    <property type="project" value="InterPro"/>
</dbReference>
<accession>A0A6M2BRY5</accession>
<dbReference type="PIRSF" id="PIRSF006603">
    <property type="entry name" value="DinF"/>
    <property type="match status" value="1"/>
</dbReference>
<feature type="transmembrane region" description="Helical" evidence="10">
    <location>
        <begin position="93"/>
        <end position="115"/>
    </location>
</feature>
<evidence type="ECO:0000256" key="2">
    <source>
        <dbReference type="ARBA" id="ARBA00022448"/>
    </source>
</evidence>
<evidence type="ECO:0000256" key="7">
    <source>
        <dbReference type="ARBA" id="ARBA00023065"/>
    </source>
</evidence>
<gene>
    <name evidence="11" type="ORF">G7Y85_11430</name>
</gene>
<protein>
    <recommendedName>
        <fullName evidence="9">Multidrug-efflux transporter</fullName>
    </recommendedName>
</protein>
<dbReference type="AlphaFoldDB" id="A0A6M2BRY5"/>
<dbReference type="PANTHER" id="PTHR43298:SF2">
    <property type="entry name" value="FMN_FAD EXPORTER YEEO-RELATED"/>
    <property type="match status" value="1"/>
</dbReference>
<feature type="transmembrane region" description="Helical" evidence="10">
    <location>
        <begin position="421"/>
        <end position="443"/>
    </location>
</feature>
<keyword evidence="8 10" id="KW-0472">Membrane</keyword>
<comment type="subcellular location">
    <subcellularLocation>
        <location evidence="1">Cell inner membrane</location>
        <topology evidence="1">Multi-pass membrane protein</topology>
    </subcellularLocation>
</comment>
<dbReference type="RefSeq" id="WP_166256749.1">
    <property type="nucleotide sequence ID" value="NZ_JAAMOW010000005.1"/>
</dbReference>
<dbReference type="Pfam" id="PF01554">
    <property type="entry name" value="MatE"/>
    <property type="match status" value="2"/>
</dbReference>
<keyword evidence="12" id="KW-1185">Reference proteome</keyword>
<evidence type="ECO:0000313" key="12">
    <source>
        <dbReference type="Proteomes" id="UP000472676"/>
    </source>
</evidence>
<dbReference type="Proteomes" id="UP000472676">
    <property type="component" value="Unassembled WGS sequence"/>
</dbReference>
<proteinExistence type="predicted"/>
<reference evidence="11 12" key="1">
    <citation type="journal article" date="2014" name="Int. J. Syst. Evol. Microbiol.">
        <title>Solimonas terrae sp. nov., isolated from soil.</title>
        <authorList>
            <person name="Kim S.J."/>
            <person name="Moon J.Y."/>
            <person name="Weon H.Y."/>
            <person name="Ahn J.H."/>
            <person name="Chen W.M."/>
            <person name="Kwon S.W."/>
        </authorList>
    </citation>
    <scope>NUCLEOTIDE SEQUENCE [LARGE SCALE GENOMIC DNA]</scope>
    <source>
        <strain evidence="11 12">KIS83-12</strain>
    </source>
</reference>
<evidence type="ECO:0000256" key="1">
    <source>
        <dbReference type="ARBA" id="ARBA00004429"/>
    </source>
</evidence>
<evidence type="ECO:0000256" key="10">
    <source>
        <dbReference type="SAM" id="Phobius"/>
    </source>
</evidence>
<evidence type="ECO:0000256" key="5">
    <source>
        <dbReference type="ARBA" id="ARBA00022692"/>
    </source>
</evidence>
<feature type="transmembrane region" description="Helical" evidence="10">
    <location>
        <begin position="20"/>
        <end position="42"/>
    </location>
</feature>